<feature type="region of interest" description="Disordered" evidence="1">
    <location>
        <begin position="116"/>
        <end position="150"/>
    </location>
</feature>
<feature type="compositionally biased region" description="Basic and acidic residues" evidence="1">
    <location>
        <begin position="132"/>
        <end position="150"/>
    </location>
</feature>
<protein>
    <submittedName>
        <fullName evidence="4">Transmembrane protein</fullName>
    </submittedName>
</protein>
<feature type="transmembrane region" description="Helical" evidence="2">
    <location>
        <begin position="75"/>
        <end position="94"/>
    </location>
</feature>
<accession>A0A7E4ZQT0</accession>
<dbReference type="WBParaSite" id="Pan_g11886.t1">
    <property type="protein sequence ID" value="Pan_g11886.t1"/>
    <property type="gene ID" value="Pan_g11886"/>
</dbReference>
<keyword evidence="2" id="KW-1133">Transmembrane helix</keyword>
<evidence type="ECO:0000256" key="2">
    <source>
        <dbReference type="SAM" id="Phobius"/>
    </source>
</evidence>
<keyword evidence="2" id="KW-0472">Membrane</keyword>
<evidence type="ECO:0000256" key="1">
    <source>
        <dbReference type="SAM" id="MobiDB-lite"/>
    </source>
</evidence>
<feature type="transmembrane region" description="Helical" evidence="2">
    <location>
        <begin position="44"/>
        <end position="63"/>
    </location>
</feature>
<evidence type="ECO:0000313" key="3">
    <source>
        <dbReference type="Proteomes" id="UP000492821"/>
    </source>
</evidence>
<organism evidence="3 4">
    <name type="scientific">Panagrellus redivivus</name>
    <name type="common">Microworm</name>
    <dbReference type="NCBI Taxonomy" id="6233"/>
    <lineage>
        <taxon>Eukaryota</taxon>
        <taxon>Metazoa</taxon>
        <taxon>Ecdysozoa</taxon>
        <taxon>Nematoda</taxon>
        <taxon>Chromadorea</taxon>
        <taxon>Rhabditida</taxon>
        <taxon>Tylenchina</taxon>
        <taxon>Panagrolaimomorpha</taxon>
        <taxon>Panagrolaimoidea</taxon>
        <taxon>Panagrolaimidae</taxon>
        <taxon>Panagrellus</taxon>
    </lineage>
</organism>
<name>A0A7E4ZQT0_PANRE</name>
<evidence type="ECO:0000313" key="4">
    <source>
        <dbReference type="WBParaSite" id="Pan_g11886.t1"/>
    </source>
</evidence>
<proteinExistence type="predicted"/>
<keyword evidence="3" id="KW-1185">Reference proteome</keyword>
<sequence length="150" mass="16583">MITTGVASDKRASLTYKTSIADGRLSEQINPPKKQNTMSTCGQIFLCIIGSLLSASICVWLALFSTDVQWRRMLFAGGAALCAIMFGLLALATYKRQKKLSRPVWEPMSIHRRSISARRATHTGAPHSTRRLSSDIETGQHHKKHSLDDA</sequence>
<dbReference type="Proteomes" id="UP000492821">
    <property type="component" value="Unassembled WGS sequence"/>
</dbReference>
<dbReference type="AlphaFoldDB" id="A0A7E4ZQT0"/>
<reference evidence="3" key="1">
    <citation type="journal article" date="2013" name="Genetics">
        <title>The draft genome and transcriptome of Panagrellus redivivus are shaped by the harsh demands of a free-living lifestyle.</title>
        <authorList>
            <person name="Srinivasan J."/>
            <person name="Dillman A.R."/>
            <person name="Macchietto M.G."/>
            <person name="Heikkinen L."/>
            <person name="Lakso M."/>
            <person name="Fracchia K.M."/>
            <person name="Antoshechkin I."/>
            <person name="Mortazavi A."/>
            <person name="Wong G."/>
            <person name="Sternberg P.W."/>
        </authorList>
    </citation>
    <scope>NUCLEOTIDE SEQUENCE [LARGE SCALE GENOMIC DNA]</scope>
    <source>
        <strain evidence="3">MT8872</strain>
    </source>
</reference>
<reference evidence="4" key="2">
    <citation type="submission" date="2020-10" db="UniProtKB">
        <authorList>
            <consortium name="WormBaseParasite"/>
        </authorList>
    </citation>
    <scope>IDENTIFICATION</scope>
</reference>
<keyword evidence="2" id="KW-0812">Transmembrane</keyword>